<gene>
    <name evidence="2" type="ORF">Vse01_49680</name>
</gene>
<feature type="compositionally biased region" description="Low complexity" evidence="1">
    <location>
        <begin position="13"/>
        <end position="23"/>
    </location>
</feature>
<feature type="compositionally biased region" description="Pro residues" evidence="1">
    <location>
        <begin position="24"/>
        <end position="34"/>
    </location>
</feature>
<feature type="region of interest" description="Disordered" evidence="1">
    <location>
        <begin position="1"/>
        <end position="34"/>
    </location>
</feature>
<comment type="caution">
    <text evidence="2">The sequence shown here is derived from an EMBL/GenBank/DDBJ whole genome shotgun (WGS) entry which is preliminary data.</text>
</comment>
<sequence>MVAEPILLDRSRPSSALPASSTPPSAPPPSAPPPLDWTTLADAFETACLLRCMPPPATPGHRHVGQQPVRPTTIEFNREEAARRTRQLLNRLDIPVRHEVAVGGLRRRYELHRLHVGREHRPTYAAIVENGWRRGRRELLGGPVPGASTARRLWRTRLAAAAWRAALLAGGRHVRRHILGVRITDRELGAVLVRGAALLDVPALLRPSTGCFLVSVAHGRDRDRILRYAAEEAVQRPVA</sequence>
<evidence type="ECO:0000256" key="1">
    <source>
        <dbReference type="SAM" id="MobiDB-lite"/>
    </source>
</evidence>
<evidence type="ECO:0000313" key="3">
    <source>
        <dbReference type="Proteomes" id="UP000607311"/>
    </source>
</evidence>
<organism evidence="2 3">
    <name type="scientific">Micromonospora sediminimaris</name>
    <dbReference type="NCBI Taxonomy" id="547162"/>
    <lineage>
        <taxon>Bacteria</taxon>
        <taxon>Bacillati</taxon>
        <taxon>Actinomycetota</taxon>
        <taxon>Actinomycetes</taxon>
        <taxon>Micromonosporales</taxon>
        <taxon>Micromonosporaceae</taxon>
        <taxon>Micromonospora</taxon>
    </lineage>
</organism>
<reference evidence="2" key="1">
    <citation type="submission" date="2021-01" db="EMBL/GenBank/DDBJ databases">
        <title>Whole genome shotgun sequence of Verrucosispora sediminis NBRC 107745.</title>
        <authorList>
            <person name="Komaki H."/>
            <person name="Tamura T."/>
        </authorList>
    </citation>
    <scope>NUCLEOTIDE SEQUENCE</scope>
    <source>
        <strain evidence="2">NBRC 107745</strain>
    </source>
</reference>
<dbReference type="RefSeq" id="WP_373870716.1">
    <property type="nucleotide sequence ID" value="NZ_BOPD01000036.1"/>
</dbReference>
<dbReference type="AlphaFoldDB" id="A0A9W5UY17"/>
<proteinExistence type="predicted"/>
<dbReference type="Proteomes" id="UP000607311">
    <property type="component" value="Unassembled WGS sequence"/>
</dbReference>
<accession>A0A9W5UY17</accession>
<protein>
    <submittedName>
        <fullName evidence="2">Uncharacterized protein</fullName>
    </submittedName>
</protein>
<evidence type="ECO:0000313" key="2">
    <source>
        <dbReference type="EMBL" id="GIJ35820.1"/>
    </source>
</evidence>
<keyword evidence="3" id="KW-1185">Reference proteome</keyword>
<dbReference type="EMBL" id="BOPD01000036">
    <property type="protein sequence ID" value="GIJ35820.1"/>
    <property type="molecule type" value="Genomic_DNA"/>
</dbReference>
<name>A0A9W5UY17_9ACTN</name>